<dbReference type="PANTHER" id="PTHR47271:SF2">
    <property type="entry name" value="ARGININE DEIMINASE"/>
    <property type="match status" value="1"/>
</dbReference>
<evidence type="ECO:0000256" key="1">
    <source>
        <dbReference type="ARBA" id="ARBA00010206"/>
    </source>
</evidence>
<evidence type="ECO:0000313" key="5">
    <source>
        <dbReference type="EMBL" id="OPC80660.1"/>
    </source>
</evidence>
<dbReference type="GO" id="GO:0016990">
    <property type="term" value="F:arginine deiminase activity"/>
    <property type="evidence" value="ECO:0007669"/>
    <property type="project" value="UniProtKB-UniRule"/>
</dbReference>
<dbReference type="RefSeq" id="WP_078979155.1">
    <property type="nucleotide sequence ID" value="NZ_MWQN01000001.1"/>
</dbReference>
<dbReference type="SUPFAM" id="SSF55909">
    <property type="entry name" value="Pentein"/>
    <property type="match status" value="1"/>
</dbReference>
<dbReference type="Pfam" id="PF02274">
    <property type="entry name" value="ADI"/>
    <property type="match status" value="1"/>
</dbReference>
<reference evidence="5 6" key="1">
    <citation type="submission" date="2017-03" db="EMBL/GenBank/DDBJ databases">
        <title>Draft genome sequence of Streptomyces scabrisporus NF3, endophyte isolated from Amphipterygium adstringens.</title>
        <authorList>
            <person name="Vazquez M."/>
            <person name="Ceapa C.D."/>
            <person name="Rodriguez Luna D."/>
            <person name="Sanchez Esquivel S."/>
        </authorList>
    </citation>
    <scope>NUCLEOTIDE SEQUENCE [LARGE SCALE GENOMIC DNA]</scope>
    <source>
        <strain evidence="5 6">NF3</strain>
    </source>
</reference>
<protein>
    <recommendedName>
        <fullName evidence="3">Arginine deiminase</fullName>
        <shortName evidence="3">ADI</shortName>
        <ecNumber evidence="3">3.5.3.6</ecNumber>
    </recommendedName>
    <alternativeName>
        <fullName evidence="3">Arginine dihydrolase</fullName>
        <shortName evidence="3">AD</shortName>
    </alternativeName>
</protein>
<keyword evidence="2 3" id="KW-0378">Hydrolase</keyword>
<dbReference type="GO" id="GO:0019546">
    <property type="term" value="P:L-arginine deiminase pathway"/>
    <property type="evidence" value="ECO:0007669"/>
    <property type="project" value="TreeGrafter"/>
</dbReference>
<dbReference type="HAMAP" id="MF_00242">
    <property type="entry name" value="Arg_deiminase"/>
    <property type="match status" value="1"/>
</dbReference>
<sequence>MGFHVESETGRLKQVILHRPDLEMKRLTPTNKDELLFDDVLWVKRAREEHDGFADALRDRGIRVHLFTDLLRETLASEPPAKKMVLDRVFDEREFGLLAVDELRGLFEGFDVNELVRYLVGGITKREILEYLEEPRSVAFHTMDVDDFVLKPLPNHIFTRDTSCWVYDGVAVNAMTMPARRRETVHFEAIYTYHPNFAKGDFNVWNPGQSSFPATMEGGDVLVIGNGAVLVGMSERTTPQGVEALARALFKHGSATKVVALSMPKKRAFMHLDTVMTMLDGETFTKYAGMGMLPSYTIEPGDDEEALKVTDHPAHDMHKAIASALDLSDIRVLAATQDVRSAEREQWDDGCNVLAVEPGVVFAYERNVTTNTFLRKNGIEVVTIRGSELGRGRGGPRCMSCPVEREAV</sequence>
<dbReference type="eggNOG" id="COG2235">
    <property type="taxonomic scope" value="Bacteria"/>
</dbReference>
<comment type="caution">
    <text evidence="5">The sequence shown here is derived from an EMBL/GenBank/DDBJ whole genome shotgun (WGS) entry which is preliminary data.</text>
</comment>
<keyword evidence="3" id="KW-0056">Arginine metabolism</keyword>
<evidence type="ECO:0000313" key="6">
    <source>
        <dbReference type="Proteomes" id="UP000190037"/>
    </source>
</evidence>
<dbReference type="OrthoDB" id="9807502at2"/>
<accession>A0A1T3NVI4</accession>
<feature type="active site" description="Amidino-cysteine intermediate" evidence="3 4">
    <location>
        <position position="398"/>
    </location>
</feature>
<comment type="similarity">
    <text evidence="1 3">Belongs to the arginine deiminase family.</text>
</comment>
<dbReference type="Gene3D" id="3.75.10.10">
    <property type="entry name" value="L-arginine/glycine Amidinotransferase, Chain A"/>
    <property type="match status" value="1"/>
</dbReference>
<dbReference type="Proteomes" id="UP000190037">
    <property type="component" value="Unassembled WGS sequence"/>
</dbReference>
<dbReference type="EMBL" id="MWQN01000001">
    <property type="protein sequence ID" value="OPC80660.1"/>
    <property type="molecule type" value="Genomic_DNA"/>
</dbReference>
<dbReference type="InterPro" id="IPR003876">
    <property type="entry name" value="Arg_deiminase"/>
</dbReference>
<dbReference type="STRING" id="159449.B4N89_06545"/>
<dbReference type="NCBIfam" id="NF002381">
    <property type="entry name" value="PRK01388.1"/>
    <property type="match status" value="1"/>
</dbReference>
<gene>
    <name evidence="3" type="primary">arcA</name>
    <name evidence="5" type="ORF">B4N89_06545</name>
</gene>
<dbReference type="UniPathway" id="UPA00254">
    <property type="reaction ID" value="UER00364"/>
</dbReference>
<proteinExistence type="inferred from homology"/>
<dbReference type="GO" id="GO:0005737">
    <property type="term" value="C:cytoplasm"/>
    <property type="evidence" value="ECO:0007669"/>
    <property type="project" value="UniProtKB-SubCell"/>
</dbReference>
<comment type="pathway">
    <text evidence="3">Amino-acid degradation; L-arginine degradation via ADI pathway; carbamoyl phosphate from L-arginine: step 1/2.</text>
</comment>
<dbReference type="PRINTS" id="PR01466">
    <property type="entry name" value="ARGDEIMINASE"/>
</dbReference>
<organism evidence="5 6">
    <name type="scientific">Embleya scabrispora</name>
    <dbReference type="NCBI Taxonomy" id="159449"/>
    <lineage>
        <taxon>Bacteria</taxon>
        <taxon>Bacillati</taxon>
        <taxon>Actinomycetota</taxon>
        <taxon>Actinomycetes</taxon>
        <taxon>Kitasatosporales</taxon>
        <taxon>Streptomycetaceae</taxon>
        <taxon>Embleya</taxon>
    </lineage>
</organism>
<evidence type="ECO:0000256" key="4">
    <source>
        <dbReference type="PIRSR" id="PIRSR006356-1"/>
    </source>
</evidence>
<comment type="catalytic activity">
    <reaction evidence="3">
        <text>L-arginine + H2O = L-citrulline + NH4(+)</text>
        <dbReference type="Rhea" id="RHEA:19597"/>
        <dbReference type="ChEBI" id="CHEBI:15377"/>
        <dbReference type="ChEBI" id="CHEBI:28938"/>
        <dbReference type="ChEBI" id="CHEBI:32682"/>
        <dbReference type="ChEBI" id="CHEBI:57743"/>
        <dbReference type="EC" id="3.5.3.6"/>
    </reaction>
</comment>
<keyword evidence="6" id="KW-1185">Reference proteome</keyword>
<comment type="subcellular location">
    <subcellularLocation>
        <location evidence="3">Cytoplasm</location>
    </subcellularLocation>
</comment>
<evidence type="ECO:0000256" key="3">
    <source>
        <dbReference type="HAMAP-Rule" id="MF_00242"/>
    </source>
</evidence>
<evidence type="ECO:0000256" key="2">
    <source>
        <dbReference type="ARBA" id="ARBA00022801"/>
    </source>
</evidence>
<dbReference type="Gene3D" id="1.10.3930.10">
    <property type="entry name" value="Arginine deiminase"/>
    <property type="match status" value="1"/>
</dbReference>
<dbReference type="PIRSF" id="PIRSF006356">
    <property type="entry name" value="Arg_deiminase"/>
    <property type="match status" value="1"/>
</dbReference>
<name>A0A1T3NVI4_9ACTN</name>
<dbReference type="PANTHER" id="PTHR47271">
    <property type="entry name" value="ARGININE DEIMINASE"/>
    <property type="match status" value="1"/>
</dbReference>
<dbReference type="EC" id="3.5.3.6" evidence="3"/>
<dbReference type="AlphaFoldDB" id="A0A1T3NVI4"/>
<keyword evidence="3" id="KW-0963">Cytoplasm</keyword>